<name>A0A3B3S2G3_9TELE</name>
<keyword evidence="3" id="KW-0597">Phosphoprotein</keyword>
<feature type="compositionally biased region" description="Basic and acidic residues" evidence="5">
    <location>
        <begin position="725"/>
        <end position="734"/>
    </location>
</feature>
<evidence type="ECO:0000256" key="2">
    <source>
        <dbReference type="ARBA" id="ARBA00007354"/>
    </source>
</evidence>
<feature type="region of interest" description="Disordered" evidence="5">
    <location>
        <begin position="475"/>
        <end position="495"/>
    </location>
</feature>
<dbReference type="InterPro" id="IPR007797">
    <property type="entry name" value="AF4/FMR2"/>
</dbReference>
<dbReference type="PANTHER" id="PTHR10528">
    <property type="entry name" value="AF4/FMR2 FAMILY MEMBER"/>
    <property type="match status" value="1"/>
</dbReference>
<dbReference type="Pfam" id="PF18876">
    <property type="entry name" value="AFF4_CHD"/>
    <property type="match status" value="1"/>
</dbReference>
<feature type="compositionally biased region" description="Acidic residues" evidence="5">
    <location>
        <begin position="437"/>
        <end position="451"/>
    </location>
</feature>
<feature type="compositionally biased region" description="Polar residues" evidence="5">
    <location>
        <begin position="635"/>
        <end position="646"/>
    </location>
</feature>
<feature type="domain" description="AF4/FMR2 C-terminal homology" evidence="6">
    <location>
        <begin position="839"/>
        <end position="1068"/>
    </location>
</feature>
<reference evidence="7" key="2">
    <citation type="submission" date="2025-09" db="UniProtKB">
        <authorList>
            <consortium name="Ensembl"/>
        </authorList>
    </citation>
    <scope>IDENTIFICATION</scope>
</reference>
<dbReference type="InterPro" id="IPR043640">
    <property type="entry name" value="AF4/FMR2_CHD"/>
</dbReference>
<dbReference type="Pfam" id="PF05110">
    <property type="entry name" value="AF-4"/>
    <property type="match status" value="3"/>
</dbReference>
<evidence type="ECO:0000256" key="1">
    <source>
        <dbReference type="ARBA" id="ARBA00004123"/>
    </source>
</evidence>
<feature type="region of interest" description="Disordered" evidence="5">
    <location>
        <begin position="696"/>
        <end position="738"/>
    </location>
</feature>
<evidence type="ECO:0000313" key="7">
    <source>
        <dbReference type="Ensembl" id="ENSPKIP00000024723.1"/>
    </source>
</evidence>
<feature type="compositionally biased region" description="Basic and acidic residues" evidence="5">
    <location>
        <begin position="567"/>
        <end position="578"/>
    </location>
</feature>
<dbReference type="AlphaFoldDB" id="A0A3B3S2G3"/>
<dbReference type="Gene3D" id="6.10.250.2670">
    <property type="match status" value="1"/>
</dbReference>
<proteinExistence type="inferred from homology"/>
<feature type="region of interest" description="Disordered" evidence="5">
    <location>
        <begin position="177"/>
        <end position="211"/>
    </location>
</feature>
<dbReference type="GeneTree" id="ENSGT00950000182974"/>
<evidence type="ECO:0000259" key="6">
    <source>
        <dbReference type="Pfam" id="PF18876"/>
    </source>
</evidence>
<feature type="region of interest" description="Disordered" evidence="5">
    <location>
        <begin position="81"/>
        <end position="126"/>
    </location>
</feature>
<keyword evidence="8" id="KW-1185">Reference proteome</keyword>
<feature type="compositionally biased region" description="Low complexity" evidence="5">
    <location>
        <begin position="418"/>
        <end position="436"/>
    </location>
</feature>
<dbReference type="GO" id="GO:0032783">
    <property type="term" value="C:super elongation complex"/>
    <property type="evidence" value="ECO:0007669"/>
    <property type="project" value="TreeGrafter"/>
</dbReference>
<feature type="compositionally biased region" description="Basic and acidic residues" evidence="5">
    <location>
        <begin position="23"/>
        <end position="34"/>
    </location>
</feature>
<feature type="region of interest" description="Disordered" evidence="5">
    <location>
        <begin position="416"/>
        <end position="454"/>
    </location>
</feature>
<evidence type="ECO:0000256" key="5">
    <source>
        <dbReference type="SAM" id="MobiDB-lite"/>
    </source>
</evidence>
<evidence type="ECO:0000256" key="4">
    <source>
        <dbReference type="ARBA" id="ARBA00023242"/>
    </source>
</evidence>
<evidence type="ECO:0000256" key="3">
    <source>
        <dbReference type="ARBA" id="ARBA00022553"/>
    </source>
</evidence>
<comment type="subcellular location">
    <subcellularLocation>
        <location evidence="1">Nucleus</location>
    </subcellularLocation>
</comment>
<feature type="region of interest" description="Disordered" evidence="5">
    <location>
        <begin position="767"/>
        <end position="801"/>
    </location>
</feature>
<keyword evidence="4" id="KW-0539">Nucleus</keyword>
<feature type="compositionally biased region" description="Polar residues" evidence="5">
    <location>
        <begin position="109"/>
        <end position="121"/>
    </location>
</feature>
<dbReference type="Ensembl" id="ENSPKIT00000005437.1">
    <property type="protein sequence ID" value="ENSPKIP00000024723.1"/>
    <property type="gene ID" value="ENSPKIG00000007777.1"/>
</dbReference>
<reference evidence="7" key="1">
    <citation type="submission" date="2025-08" db="UniProtKB">
        <authorList>
            <consortium name="Ensembl"/>
        </authorList>
    </citation>
    <scope>IDENTIFICATION</scope>
</reference>
<dbReference type="GO" id="GO:0010468">
    <property type="term" value="P:regulation of gene expression"/>
    <property type="evidence" value="ECO:0007669"/>
    <property type="project" value="InterPro"/>
</dbReference>
<accession>A0A3B3S2G3</accession>
<dbReference type="PANTHER" id="PTHR10528:SF6">
    <property type="entry name" value="AF4_FMR2 FAMILY MEMBER 1"/>
    <property type="match status" value="1"/>
</dbReference>
<organism evidence="7 8">
    <name type="scientific">Paramormyrops kingsleyae</name>
    <dbReference type="NCBI Taxonomy" id="1676925"/>
    <lineage>
        <taxon>Eukaryota</taxon>
        <taxon>Metazoa</taxon>
        <taxon>Chordata</taxon>
        <taxon>Craniata</taxon>
        <taxon>Vertebrata</taxon>
        <taxon>Euteleostomi</taxon>
        <taxon>Actinopterygii</taxon>
        <taxon>Neopterygii</taxon>
        <taxon>Teleostei</taxon>
        <taxon>Osteoglossocephala</taxon>
        <taxon>Osteoglossomorpha</taxon>
        <taxon>Osteoglossiformes</taxon>
        <taxon>Mormyridae</taxon>
        <taxon>Paramormyrops</taxon>
    </lineage>
</organism>
<comment type="similarity">
    <text evidence="2">Belongs to the AF4 family.</text>
</comment>
<feature type="compositionally biased region" description="Basic and acidic residues" evidence="5">
    <location>
        <begin position="656"/>
        <end position="675"/>
    </location>
</feature>
<feature type="compositionally biased region" description="Polar residues" evidence="5">
    <location>
        <begin position="524"/>
        <end position="537"/>
    </location>
</feature>
<feature type="region of interest" description="Disordered" evidence="5">
    <location>
        <begin position="23"/>
        <end position="49"/>
    </location>
</feature>
<feature type="compositionally biased region" description="Basic residues" evidence="5">
    <location>
        <begin position="713"/>
        <end position="724"/>
    </location>
</feature>
<protein>
    <submittedName>
        <fullName evidence="7">AF4/FMR2 family member 1-like</fullName>
    </submittedName>
</protein>
<evidence type="ECO:0000313" key="8">
    <source>
        <dbReference type="Proteomes" id="UP000261540"/>
    </source>
</evidence>
<sequence>MACESFLHNEERNLQRIRERERRNLEVQPEKEPYLENTPLFGEPYKTNKGDELSSRIQRMLGNYEDVRELVGSDSQLNVFNPSKGLQTPALCNPSSNMGKTQPPPNPQCRVSQAETPSRSTSKPHKTLSALEYSHLTSSCSSLSQVPRQSSPDPLFSGGWSGLQEYASLPAALPVLSPPAEPLSPLHSSGTSDSESQDTDGKNSPPANLVTVRQCRYPSCKEESNLETQKDIPSQLNEAALLPTQTFPPPLPSKPNLVMPQKPTAYVRPMDGQDQVPFESPNLKPSPEGFHRQSYDNLPDLKTNTKAGFPKLKISPHSEETSNDVHCVEDILREMTHTWPPPLTAIHTPSMPEPPKFPLAKVRLPLRLSRHPAGWMDGWMDEFLLELSFTCMPHKLNPVSEMSPLSRVTKGSVVLTHSSGGESSISTDSESSSGSESDSDSSESDKEEDDSSVANKWQLDNWLVKVNQQNSAAESLAGQSQSFSPVISKQQEEDNYQNDCISQTTTVHSEYIKNDGKVVQETLACQPSPQKSPVQAENQRKTVGIKHPSKANKAPSPEVVHAQPRVEVPRRDKSEAHTDRRKVKKKSIPEKSQPTTDGKKADKHSSKKKVKQSIPKAILKPEGKMEVNTGRPPSLEQTLPVRSNGPSLGKVQKERKKSESRHPPGEGEQALLRRDSQGSLCSLIVKIELSRLFRVPQPGAFPVPNSPSEPAKKVPKKKKQKTKKREADGIPCKESKKRPKKVTTSCVLLHLNLSHCEQSAQECGAGEEEEEESEKREAVPHRSCSSRPQRKAKGQAGKWWPGRRRCAPGRRRCAPGRRRCAPGRRRCAPGRRRCAPGQQPYHMKEAKKLKHKADMDKVGKAFNYLDAAMSFVESGIAMETDPQTPKSAYTMFSETVDLIRFILKLRNCLDPAGPASERDFTILCLRCQSLLQMAMFRHKRDTALKYSRTLTEHFKSSSKFAKAPSPYVSKSMGTPSMSPTPSPGSSGNFSSPGTIAIPQVVQQVAASYVNITAHFLNAHDTWEQAESLAKTGSGKDLDAALGPLTLTSSMSLLVRHTRQGLHWLRLNTS</sequence>
<dbReference type="Proteomes" id="UP000261540">
    <property type="component" value="Unplaced"/>
</dbReference>
<feature type="region of interest" description="Disordered" evidence="5">
    <location>
        <begin position="524"/>
        <end position="675"/>
    </location>
</feature>
<feature type="region of interest" description="Disordered" evidence="5">
    <location>
        <begin position="962"/>
        <end position="991"/>
    </location>
</feature>
<feature type="compositionally biased region" description="Polar residues" evidence="5">
    <location>
        <begin position="475"/>
        <end position="489"/>
    </location>
</feature>